<proteinExistence type="predicted"/>
<dbReference type="GO" id="GO:0032436">
    <property type="term" value="P:positive regulation of proteasomal ubiquitin-dependent protein catabolic process"/>
    <property type="evidence" value="ECO:0007669"/>
    <property type="project" value="TreeGrafter"/>
</dbReference>
<protein>
    <recommendedName>
        <fullName evidence="3">DET1 homolog</fullName>
    </recommendedName>
</protein>
<dbReference type="GO" id="GO:1990756">
    <property type="term" value="F:ubiquitin-like ligase-substrate adaptor activity"/>
    <property type="evidence" value="ECO:0007669"/>
    <property type="project" value="TreeGrafter"/>
</dbReference>
<dbReference type="InterPro" id="IPR019138">
    <property type="entry name" value="De-etiolated_protein_1_Det1"/>
</dbReference>
<dbReference type="Pfam" id="PF09737">
    <property type="entry name" value="Det1"/>
    <property type="match status" value="1"/>
</dbReference>
<dbReference type="GO" id="GO:0005634">
    <property type="term" value="C:nucleus"/>
    <property type="evidence" value="ECO:0007669"/>
    <property type="project" value="TreeGrafter"/>
</dbReference>
<dbReference type="EMBL" id="JAODUP010000273">
    <property type="protein sequence ID" value="KAK2154252.1"/>
    <property type="molecule type" value="Genomic_DNA"/>
</dbReference>
<dbReference type="PANTHER" id="PTHR13374:SF3">
    <property type="entry name" value="DET1 HOMOLOG"/>
    <property type="match status" value="1"/>
</dbReference>
<name>A0AAD9N215_9ANNE</name>
<evidence type="ECO:0008006" key="3">
    <source>
        <dbReference type="Google" id="ProtNLM"/>
    </source>
</evidence>
<keyword evidence="2" id="KW-1185">Reference proteome</keyword>
<sequence>MDTSLTADGGIIPRKIPLQNIVKRLINRQTHISRPGAHYHTARIFHTNVFPNITVDNVEKPPCFLRKFSPDGRYFIAFSMDQKSLEIYEFQGPAAANDLLSDVTVEFLHSTGNPQYAEIRNQLFGRFFKLKHVTTVATNEENLNRECSLFTDDGKFVIVGAAVYVPEDPHPYFYDVYRNNESVSPNTRSPLEDYTLHLVELESGRLCDSRHFKCDKIFLSLNQGLYLYRSTLAVLSVQQQTIHIFQITSEGELIDVRTIGRFCYEDDPLVISHIQANPTGHLERPFSEATINSLKHRLLVFLYWRAVQQSQCVGNPKPLLRFYQYFDQFKTLRMWKMQLLDDIHLLIKYASEEVVTLKVSDPNSQPSFFVVYNMVETKVLAVYENTSEDLLMLFENFCDLFRNATLHCEAQFLCSPSSNIYSRQIHERFKQTIINAKFGGHTEAIKRLLSQLPISAQSYTSSPYLDLSLFSYDDKWVSAMERPKACGDHPIRFYARDSGLLRFKIYAGQMGKNVNPSPTARRLVAFTFHPFEPFAISVQRTNAEYVVNFHIRHCTS</sequence>
<gene>
    <name evidence="1" type="ORF">LSH36_273g03076</name>
</gene>
<dbReference type="GO" id="GO:0016567">
    <property type="term" value="P:protein ubiquitination"/>
    <property type="evidence" value="ECO:0007669"/>
    <property type="project" value="TreeGrafter"/>
</dbReference>
<evidence type="ECO:0000313" key="2">
    <source>
        <dbReference type="Proteomes" id="UP001208570"/>
    </source>
</evidence>
<dbReference type="GO" id="GO:0031625">
    <property type="term" value="F:ubiquitin protein ligase binding"/>
    <property type="evidence" value="ECO:0007669"/>
    <property type="project" value="TreeGrafter"/>
</dbReference>
<accession>A0AAD9N215</accession>
<comment type="caution">
    <text evidence="1">The sequence shown here is derived from an EMBL/GenBank/DDBJ whole genome shotgun (WGS) entry which is preliminary data.</text>
</comment>
<dbReference type="AlphaFoldDB" id="A0AAD9N215"/>
<evidence type="ECO:0000313" key="1">
    <source>
        <dbReference type="EMBL" id="KAK2154252.1"/>
    </source>
</evidence>
<dbReference type="PANTHER" id="PTHR13374">
    <property type="entry name" value="DET1 HOMOLOG DE-ETIOLATED-1 HOMOLOG"/>
    <property type="match status" value="1"/>
</dbReference>
<reference evidence="1" key="1">
    <citation type="journal article" date="2023" name="Mol. Biol. Evol.">
        <title>Third-Generation Sequencing Reveals the Adaptive Role of the Epigenome in Three Deep-Sea Polychaetes.</title>
        <authorList>
            <person name="Perez M."/>
            <person name="Aroh O."/>
            <person name="Sun Y."/>
            <person name="Lan Y."/>
            <person name="Juniper S.K."/>
            <person name="Young C.R."/>
            <person name="Angers B."/>
            <person name="Qian P.Y."/>
        </authorList>
    </citation>
    <scope>NUCLEOTIDE SEQUENCE</scope>
    <source>
        <strain evidence="1">P08H-3</strain>
    </source>
</reference>
<organism evidence="1 2">
    <name type="scientific">Paralvinella palmiformis</name>
    <dbReference type="NCBI Taxonomy" id="53620"/>
    <lineage>
        <taxon>Eukaryota</taxon>
        <taxon>Metazoa</taxon>
        <taxon>Spiralia</taxon>
        <taxon>Lophotrochozoa</taxon>
        <taxon>Annelida</taxon>
        <taxon>Polychaeta</taxon>
        <taxon>Sedentaria</taxon>
        <taxon>Canalipalpata</taxon>
        <taxon>Terebellida</taxon>
        <taxon>Terebelliformia</taxon>
        <taxon>Alvinellidae</taxon>
        <taxon>Paralvinella</taxon>
    </lineage>
</organism>
<dbReference type="GO" id="GO:0031461">
    <property type="term" value="C:cullin-RING ubiquitin ligase complex"/>
    <property type="evidence" value="ECO:0007669"/>
    <property type="project" value="TreeGrafter"/>
</dbReference>
<dbReference type="Proteomes" id="UP001208570">
    <property type="component" value="Unassembled WGS sequence"/>
</dbReference>